<evidence type="ECO:0000313" key="6">
    <source>
        <dbReference type="Proteomes" id="UP000286806"/>
    </source>
</evidence>
<accession>A0A401JHF1</accession>
<organism evidence="5 6">
    <name type="scientific">Sulfuriferula multivorans</name>
    <dbReference type="NCBI Taxonomy" id="1559896"/>
    <lineage>
        <taxon>Bacteria</taxon>
        <taxon>Pseudomonadati</taxon>
        <taxon>Pseudomonadota</taxon>
        <taxon>Betaproteobacteria</taxon>
        <taxon>Nitrosomonadales</taxon>
        <taxon>Sulfuricellaceae</taxon>
        <taxon>Sulfuriferula</taxon>
    </lineage>
</organism>
<dbReference type="GO" id="GO:0003700">
    <property type="term" value="F:DNA-binding transcription factor activity"/>
    <property type="evidence" value="ECO:0007669"/>
    <property type="project" value="TreeGrafter"/>
</dbReference>
<dbReference type="InterPro" id="IPR018490">
    <property type="entry name" value="cNMP-bd_dom_sf"/>
</dbReference>
<evidence type="ECO:0000256" key="1">
    <source>
        <dbReference type="ARBA" id="ARBA00023015"/>
    </source>
</evidence>
<dbReference type="InterPro" id="IPR000595">
    <property type="entry name" value="cNMP-bd_dom"/>
</dbReference>
<dbReference type="PANTHER" id="PTHR24567:SF74">
    <property type="entry name" value="HTH-TYPE TRANSCRIPTIONAL REGULATOR ARCR"/>
    <property type="match status" value="1"/>
</dbReference>
<dbReference type="GO" id="GO:0003677">
    <property type="term" value="F:DNA binding"/>
    <property type="evidence" value="ECO:0007669"/>
    <property type="project" value="UniProtKB-KW"/>
</dbReference>
<protein>
    <submittedName>
        <fullName evidence="5">cAMP-binding protein</fullName>
    </submittedName>
</protein>
<dbReference type="InterPro" id="IPR012318">
    <property type="entry name" value="HTH_CRP"/>
</dbReference>
<dbReference type="CDD" id="cd00038">
    <property type="entry name" value="CAP_ED"/>
    <property type="match status" value="1"/>
</dbReference>
<dbReference type="InterPro" id="IPR036390">
    <property type="entry name" value="WH_DNA-bd_sf"/>
</dbReference>
<reference evidence="5 6" key="1">
    <citation type="journal article" date="2019" name="Front. Microbiol.">
        <title>Genomes of Neutrophilic Sulfur-Oxidizing Chemolithoautotrophs Representing 9 Proteobacterial Species From 8 Genera.</title>
        <authorList>
            <person name="Watanabe T."/>
            <person name="Kojima H."/>
            <person name="Umezawa K."/>
            <person name="Hori C."/>
            <person name="Takasuka T.E."/>
            <person name="Kato Y."/>
            <person name="Fukui M."/>
        </authorList>
    </citation>
    <scope>NUCLEOTIDE SEQUENCE [LARGE SCALE GENOMIC DNA]</scope>
    <source>
        <strain evidence="5 6">TTN</strain>
    </source>
</reference>
<dbReference type="GO" id="GO:0005829">
    <property type="term" value="C:cytosol"/>
    <property type="evidence" value="ECO:0007669"/>
    <property type="project" value="TreeGrafter"/>
</dbReference>
<dbReference type="AlphaFoldDB" id="A0A401JHF1"/>
<dbReference type="InterPro" id="IPR050397">
    <property type="entry name" value="Env_Response_Regulators"/>
</dbReference>
<feature type="domain" description="HTH crp-type" evidence="4">
    <location>
        <begin position="144"/>
        <end position="210"/>
    </location>
</feature>
<dbReference type="PANTHER" id="PTHR24567">
    <property type="entry name" value="CRP FAMILY TRANSCRIPTIONAL REGULATORY PROTEIN"/>
    <property type="match status" value="1"/>
</dbReference>
<dbReference type="Pfam" id="PF13545">
    <property type="entry name" value="HTH_Crp_2"/>
    <property type="match status" value="1"/>
</dbReference>
<dbReference type="Gene3D" id="2.60.120.10">
    <property type="entry name" value="Jelly Rolls"/>
    <property type="match status" value="1"/>
</dbReference>
<dbReference type="RefSeq" id="WP_124706166.1">
    <property type="nucleotide sequence ID" value="NZ_BGOW01000041.1"/>
</dbReference>
<keyword evidence="6" id="KW-1185">Reference proteome</keyword>
<keyword evidence="1" id="KW-0805">Transcription regulation</keyword>
<comment type="caution">
    <text evidence="5">The sequence shown here is derived from an EMBL/GenBank/DDBJ whole genome shotgun (WGS) entry which is preliminary data.</text>
</comment>
<dbReference type="OrthoDB" id="8969464at2"/>
<proteinExistence type="predicted"/>
<evidence type="ECO:0000256" key="2">
    <source>
        <dbReference type="ARBA" id="ARBA00023125"/>
    </source>
</evidence>
<dbReference type="Proteomes" id="UP000286806">
    <property type="component" value="Unassembled WGS sequence"/>
</dbReference>
<dbReference type="SMART" id="SM00419">
    <property type="entry name" value="HTH_CRP"/>
    <property type="match status" value="1"/>
</dbReference>
<name>A0A401JHF1_9PROT</name>
<sequence>MSPVTSENLLLAKLPRKDHEHFLARCESVHLDFGDELGVPGAPIEHVYFPIDSYISLVMVIDDHSYLEIGLIGCEGMLGTPLIFGIDVASFYAVAQGAGSALRMTTAAFARELEHSAALHRRLQCYAYVLKNQFARMAACTRFHVVEQRLARLLLMTRDRARADHFHLTHENMANMLGVRRVGITKAASELHRQNLISYRRGDITILDHHGLEAVACECYGAERSMYQSVLG</sequence>
<dbReference type="SUPFAM" id="SSF46785">
    <property type="entry name" value="Winged helix' DNA-binding domain"/>
    <property type="match status" value="1"/>
</dbReference>
<gene>
    <name evidence="5" type="ORF">SFMTTN_3247</name>
</gene>
<dbReference type="SUPFAM" id="SSF51206">
    <property type="entry name" value="cAMP-binding domain-like"/>
    <property type="match status" value="1"/>
</dbReference>
<keyword evidence="2" id="KW-0238">DNA-binding</keyword>
<dbReference type="InterPro" id="IPR014710">
    <property type="entry name" value="RmlC-like_jellyroll"/>
</dbReference>
<dbReference type="EMBL" id="BGOW01000041">
    <property type="protein sequence ID" value="GBL47408.1"/>
    <property type="molecule type" value="Genomic_DNA"/>
</dbReference>
<keyword evidence="3" id="KW-0804">Transcription</keyword>
<evidence type="ECO:0000313" key="5">
    <source>
        <dbReference type="EMBL" id="GBL47408.1"/>
    </source>
</evidence>
<dbReference type="PROSITE" id="PS51063">
    <property type="entry name" value="HTH_CRP_2"/>
    <property type="match status" value="1"/>
</dbReference>
<evidence type="ECO:0000256" key="3">
    <source>
        <dbReference type="ARBA" id="ARBA00023163"/>
    </source>
</evidence>
<evidence type="ECO:0000259" key="4">
    <source>
        <dbReference type="PROSITE" id="PS51063"/>
    </source>
</evidence>